<dbReference type="Pfam" id="PF13649">
    <property type="entry name" value="Methyltransf_25"/>
    <property type="match status" value="1"/>
</dbReference>
<dbReference type="InterPro" id="IPR041698">
    <property type="entry name" value="Methyltransf_25"/>
</dbReference>
<dbReference type="RefSeq" id="WP_345840471.1">
    <property type="nucleotide sequence ID" value="NZ_JBDIME010000014.1"/>
</dbReference>
<evidence type="ECO:0000313" key="3">
    <source>
        <dbReference type="Proteomes" id="UP001419910"/>
    </source>
</evidence>
<dbReference type="InterPro" id="IPR039498">
    <property type="entry name" value="NTP_transf_5"/>
</dbReference>
<gene>
    <name evidence="2" type="ORF">ABC974_15845</name>
</gene>
<keyword evidence="3" id="KW-1185">Reference proteome</keyword>
<name>A0ABU9Y5M0_9SPHN</name>
<dbReference type="CDD" id="cd02440">
    <property type="entry name" value="AdoMet_MTases"/>
    <property type="match status" value="1"/>
</dbReference>
<evidence type="ECO:0000313" key="2">
    <source>
        <dbReference type="EMBL" id="MEN2791108.1"/>
    </source>
</evidence>
<comment type="caution">
    <text evidence="2">The sequence shown here is derived from an EMBL/GenBank/DDBJ whole genome shotgun (WGS) entry which is preliminary data.</text>
</comment>
<organism evidence="2 3">
    <name type="scientific">Sphingomonas oligophenolica</name>
    <dbReference type="NCBI Taxonomy" id="301154"/>
    <lineage>
        <taxon>Bacteria</taxon>
        <taxon>Pseudomonadati</taxon>
        <taxon>Pseudomonadota</taxon>
        <taxon>Alphaproteobacteria</taxon>
        <taxon>Sphingomonadales</taxon>
        <taxon>Sphingomonadaceae</taxon>
        <taxon>Sphingomonas</taxon>
    </lineage>
</organism>
<dbReference type="Pfam" id="PF14907">
    <property type="entry name" value="NTP_transf_5"/>
    <property type="match status" value="1"/>
</dbReference>
<proteinExistence type="predicted"/>
<evidence type="ECO:0000259" key="1">
    <source>
        <dbReference type="Pfam" id="PF13649"/>
    </source>
</evidence>
<sequence>MEEISELARRAAAALSGMPAGRGSGDLALAEAHGIAPLLGAAQASPPGPIDAGLQALFEENAERQSVSHSILLDIAACSATTGFEWLVLNGQPQAAFLYPDAGWRAASGIDLLVPTGQSHHIAHLLRSAGWSPAPSRKPSASLGRAGLRTDPRIILTGSTGSPIALHDRLFFSPGPIGTLLLADADRRPRRSMHRHDVPAPRPDATMALDILLRGNARRWARLAWLVDLSAIVRKLDDAGHARLIALIGQAGIEPLAAASFLTHRALLGALPGRIEDWLTDMAATPEITTRHALHRDAIVRPASVEGALLPAPSRMRLRLPRIARPLAHSLRGRLATWTRKAGQYQRDPATRNDRYPLAFRFARDQLGDEEALHILSFGCSTGEEVFTLRRYFPSARIKGIEVDPARVRICEARRRRAGDPGIRFECAATASGEPPESHDAIFCMAVFRDPVLDLPATRSTAGHLAFEEFDRGIEDLVRALKPGGLLFVEHSNFRVADTGCAPALEPVLHADPPRSGIYPGLYGRDGRRIDGAEETTLGYRKRFSLQTGQA</sequence>
<dbReference type="EMBL" id="JBDIME010000014">
    <property type="protein sequence ID" value="MEN2791108.1"/>
    <property type="molecule type" value="Genomic_DNA"/>
</dbReference>
<reference evidence="2 3" key="1">
    <citation type="submission" date="2024-05" db="EMBL/GenBank/DDBJ databases">
        <authorList>
            <person name="Liu Q."/>
            <person name="Xin Y.-H."/>
        </authorList>
    </citation>
    <scope>NUCLEOTIDE SEQUENCE [LARGE SCALE GENOMIC DNA]</scope>
    <source>
        <strain evidence="2 3">CGMCC 1.10181</strain>
    </source>
</reference>
<feature type="domain" description="Methyltransferase" evidence="1">
    <location>
        <begin position="375"/>
        <end position="485"/>
    </location>
</feature>
<protein>
    <submittedName>
        <fullName evidence="2">Nucleotidyltransferase family protein</fullName>
    </submittedName>
</protein>
<dbReference type="SUPFAM" id="SSF53335">
    <property type="entry name" value="S-adenosyl-L-methionine-dependent methyltransferases"/>
    <property type="match status" value="1"/>
</dbReference>
<dbReference type="Gene3D" id="3.40.50.150">
    <property type="entry name" value="Vaccinia Virus protein VP39"/>
    <property type="match status" value="1"/>
</dbReference>
<dbReference type="InterPro" id="IPR029063">
    <property type="entry name" value="SAM-dependent_MTases_sf"/>
</dbReference>
<dbReference type="Proteomes" id="UP001419910">
    <property type="component" value="Unassembled WGS sequence"/>
</dbReference>
<accession>A0ABU9Y5M0</accession>